<sequence>MLASKKNDRKFDLLLIQNCEQEITKLDIDVKKQITDLLNLDKATTQQQLTAYTREIKTGISKLEEKIAQLERLIGKWNFRGGEGEALREQLKSHRDELAKNREQLRSLRARKNTTKEIDHTAPTKIHQREDSCLSNLK</sequence>
<organism evidence="2 3">
    <name type="scientific">Steinernema hermaphroditum</name>
    <dbReference type="NCBI Taxonomy" id="289476"/>
    <lineage>
        <taxon>Eukaryota</taxon>
        <taxon>Metazoa</taxon>
        <taxon>Ecdysozoa</taxon>
        <taxon>Nematoda</taxon>
        <taxon>Chromadorea</taxon>
        <taxon>Rhabditida</taxon>
        <taxon>Tylenchina</taxon>
        <taxon>Panagrolaimomorpha</taxon>
        <taxon>Strongyloidoidea</taxon>
        <taxon>Steinernematidae</taxon>
        <taxon>Steinernema</taxon>
    </lineage>
</organism>
<keyword evidence="3" id="KW-1185">Reference proteome</keyword>
<dbReference type="AlphaFoldDB" id="A0AA39I9U4"/>
<evidence type="ECO:0000313" key="3">
    <source>
        <dbReference type="Proteomes" id="UP001175271"/>
    </source>
</evidence>
<gene>
    <name evidence="2" type="ORF">QR680_014057</name>
</gene>
<dbReference type="EMBL" id="JAUCMV010000002">
    <property type="protein sequence ID" value="KAK0419278.1"/>
    <property type="molecule type" value="Genomic_DNA"/>
</dbReference>
<reference evidence="2" key="1">
    <citation type="submission" date="2023-06" db="EMBL/GenBank/DDBJ databases">
        <title>Genomic analysis of the entomopathogenic nematode Steinernema hermaphroditum.</title>
        <authorList>
            <person name="Schwarz E.M."/>
            <person name="Heppert J.K."/>
            <person name="Baniya A."/>
            <person name="Schwartz H.T."/>
            <person name="Tan C.-H."/>
            <person name="Antoshechkin I."/>
            <person name="Sternberg P.W."/>
            <person name="Goodrich-Blair H."/>
            <person name="Dillman A.R."/>
        </authorList>
    </citation>
    <scope>NUCLEOTIDE SEQUENCE</scope>
    <source>
        <strain evidence="2">PS9179</strain>
        <tissue evidence="2">Whole animal</tissue>
    </source>
</reference>
<name>A0AA39I9U4_9BILA</name>
<feature type="region of interest" description="Disordered" evidence="1">
    <location>
        <begin position="98"/>
        <end position="138"/>
    </location>
</feature>
<comment type="caution">
    <text evidence="2">The sequence shown here is derived from an EMBL/GenBank/DDBJ whole genome shotgun (WGS) entry which is preliminary data.</text>
</comment>
<protein>
    <submittedName>
        <fullName evidence="2">Uncharacterized protein</fullName>
    </submittedName>
</protein>
<proteinExistence type="predicted"/>
<accession>A0AA39I9U4</accession>
<dbReference type="Proteomes" id="UP001175271">
    <property type="component" value="Unassembled WGS sequence"/>
</dbReference>
<feature type="compositionally biased region" description="Basic and acidic residues" evidence="1">
    <location>
        <begin position="114"/>
        <end position="132"/>
    </location>
</feature>
<evidence type="ECO:0000313" key="2">
    <source>
        <dbReference type="EMBL" id="KAK0419278.1"/>
    </source>
</evidence>
<evidence type="ECO:0000256" key="1">
    <source>
        <dbReference type="SAM" id="MobiDB-lite"/>
    </source>
</evidence>